<feature type="domain" description="HTH merR-type" evidence="2">
    <location>
        <begin position="1"/>
        <end position="69"/>
    </location>
</feature>
<evidence type="ECO:0000313" key="4">
    <source>
        <dbReference type="Proteomes" id="UP000011666"/>
    </source>
</evidence>
<dbReference type="Gene3D" id="1.10.1660.10">
    <property type="match status" value="1"/>
</dbReference>
<comment type="caution">
    <text evidence="3">The sequence shown here is derived from an EMBL/GenBank/DDBJ whole genome shotgun (WGS) entry which is preliminary data.</text>
</comment>
<dbReference type="STRING" id="1223545.GS4_16_00950"/>
<dbReference type="SMART" id="SM00422">
    <property type="entry name" value="HTH_MERR"/>
    <property type="match status" value="1"/>
</dbReference>
<dbReference type="Pfam" id="PF13411">
    <property type="entry name" value="MerR_1"/>
    <property type="match status" value="1"/>
</dbReference>
<dbReference type="SUPFAM" id="SSF46955">
    <property type="entry name" value="Putative DNA-binding domain"/>
    <property type="match status" value="1"/>
</dbReference>
<dbReference type="InterPro" id="IPR000551">
    <property type="entry name" value="MerR-type_HTH_dom"/>
</dbReference>
<reference evidence="3 4" key="1">
    <citation type="submission" date="2013-01" db="EMBL/GenBank/DDBJ databases">
        <title>Whole genome shotgun sequence of Gordonia soli NBRC 108243.</title>
        <authorList>
            <person name="Isaki-Nakamura S."/>
            <person name="Hosoyama A."/>
            <person name="Tsuchikane K."/>
            <person name="Ando Y."/>
            <person name="Baba S."/>
            <person name="Ohji S."/>
            <person name="Hamada M."/>
            <person name="Tamura T."/>
            <person name="Yamazoe A."/>
            <person name="Yamazaki S."/>
            <person name="Fujita N."/>
        </authorList>
    </citation>
    <scope>NUCLEOTIDE SEQUENCE [LARGE SCALE GENOMIC DNA]</scope>
    <source>
        <strain evidence="3 4">NBRC 108243</strain>
    </source>
</reference>
<dbReference type="RefSeq" id="WP_007620803.1">
    <property type="nucleotide sequence ID" value="NZ_BANX01000016.1"/>
</dbReference>
<dbReference type="AlphaFoldDB" id="M0QIV6"/>
<evidence type="ECO:0000259" key="2">
    <source>
        <dbReference type="PROSITE" id="PS50937"/>
    </source>
</evidence>
<name>M0QIV6_9ACTN</name>
<dbReference type="OrthoDB" id="4569196at2"/>
<dbReference type="GO" id="GO:0003700">
    <property type="term" value="F:DNA-binding transcription factor activity"/>
    <property type="evidence" value="ECO:0007669"/>
    <property type="project" value="InterPro"/>
</dbReference>
<dbReference type="eggNOG" id="COG0789">
    <property type="taxonomic scope" value="Bacteria"/>
</dbReference>
<dbReference type="GO" id="GO:0003677">
    <property type="term" value="F:DNA binding"/>
    <property type="evidence" value="ECO:0007669"/>
    <property type="project" value="UniProtKB-KW"/>
</dbReference>
<dbReference type="InterPro" id="IPR047057">
    <property type="entry name" value="MerR_fam"/>
</dbReference>
<accession>M0QIV6</accession>
<dbReference type="CDD" id="cd00592">
    <property type="entry name" value="HTH_MerR-like"/>
    <property type="match status" value="1"/>
</dbReference>
<proteinExistence type="predicted"/>
<dbReference type="PROSITE" id="PS50937">
    <property type="entry name" value="HTH_MERR_2"/>
    <property type="match status" value="1"/>
</dbReference>
<dbReference type="PANTHER" id="PTHR30204">
    <property type="entry name" value="REDOX-CYCLING DRUG-SENSING TRANSCRIPTIONAL ACTIVATOR SOXR"/>
    <property type="match status" value="1"/>
</dbReference>
<dbReference type="InterPro" id="IPR009061">
    <property type="entry name" value="DNA-bd_dom_put_sf"/>
</dbReference>
<dbReference type="Proteomes" id="UP000011666">
    <property type="component" value="Unassembled WGS sequence"/>
</dbReference>
<dbReference type="PRINTS" id="PR00040">
    <property type="entry name" value="HTHMERR"/>
</dbReference>
<sequence>MRSGELATLAGVTVRTLRHYHQVGLLTEPERGGNGYRSYDVHDLVRVLRIRRLASLGIPLDRMPGLLDDTDDAAAVLDDLDHELAEQIERLTSQRRTIAHLRDHRAGPDVPPELAPFFAAFARAGAGGDIARADREGSLLLSHLAGEAGAAQITEFYRRMSEEDRAPLIVDIVTIFEQLGPDSDPDDIDSLALRFADVMADVVGTPESSDLPAEFDAALDLVGEFVTARLNDQQRRALDQVMSRMSELYTG</sequence>
<evidence type="ECO:0000313" key="3">
    <source>
        <dbReference type="EMBL" id="GAC68565.1"/>
    </source>
</evidence>
<evidence type="ECO:0000256" key="1">
    <source>
        <dbReference type="ARBA" id="ARBA00023125"/>
    </source>
</evidence>
<gene>
    <name evidence="3" type="ORF">GS4_16_00950</name>
</gene>
<keyword evidence="1" id="KW-0238">DNA-binding</keyword>
<dbReference type="EMBL" id="BANX01000016">
    <property type="protein sequence ID" value="GAC68565.1"/>
    <property type="molecule type" value="Genomic_DNA"/>
</dbReference>
<organism evidence="3 4">
    <name type="scientific">Gordonia soli NBRC 108243</name>
    <dbReference type="NCBI Taxonomy" id="1223545"/>
    <lineage>
        <taxon>Bacteria</taxon>
        <taxon>Bacillati</taxon>
        <taxon>Actinomycetota</taxon>
        <taxon>Actinomycetes</taxon>
        <taxon>Mycobacteriales</taxon>
        <taxon>Gordoniaceae</taxon>
        <taxon>Gordonia</taxon>
    </lineage>
</organism>
<dbReference type="PANTHER" id="PTHR30204:SF93">
    <property type="entry name" value="HTH MERR-TYPE DOMAIN-CONTAINING PROTEIN"/>
    <property type="match status" value="1"/>
</dbReference>
<keyword evidence="4" id="KW-1185">Reference proteome</keyword>
<protein>
    <submittedName>
        <fullName evidence="3">Putative MerR family transcriptional regulator</fullName>
    </submittedName>
</protein>